<comment type="caution">
    <text evidence="2">The sequence shown here is derived from an EMBL/GenBank/DDBJ whole genome shotgun (WGS) entry which is preliminary data.</text>
</comment>
<feature type="compositionally biased region" description="Low complexity" evidence="1">
    <location>
        <begin position="1"/>
        <end position="22"/>
    </location>
</feature>
<evidence type="ECO:0000256" key="1">
    <source>
        <dbReference type="SAM" id="MobiDB-lite"/>
    </source>
</evidence>
<organism evidence="2 3">
    <name type="scientific">Pythium oligandrum</name>
    <name type="common">Mycoparasitic fungus</name>
    <dbReference type="NCBI Taxonomy" id="41045"/>
    <lineage>
        <taxon>Eukaryota</taxon>
        <taxon>Sar</taxon>
        <taxon>Stramenopiles</taxon>
        <taxon>Oomycota</taxon>
        <taxon>Peronosporomycetes</taxon>
        <taxon>Pythiales</taxon>
        <taxon>Pythiaceae</taxon>
        <taxon>Pythium</taxon>
    </lineage>
</organism>
<dbReference type="EMBL" id="SPLM01000041">
    <property type="protein sequence ID" value="TMW64095.1"/>
    <property type="molecule type" value="Genomic_DNA"/>
</dbReference>
<accession>A0A8K1FHN8</accession>
<evidence type="ECO:0000313" key="2">
    <source>
        <dbReference type="EMBL" id="TMW64095.1"/>
    </source>
</evidence>
<gene>
    <name evidence="2" type="ORF">Poli38472_014212</name>
</gene>
<proteinExistence type="predicted"/>
<reference evidence="2" key="1">
    <citation type="submission" date="2019-03" db="EMBL/GenBank/DDBJ databases">
        <title>Long read genome sequence of the mycoparasitic Pythium oligandrum ATCC 38472 isolated from sugarbeet rhizosphere.</title>
        <authorList>
            <person name="Gaulin E."/>
        </authorList>
    </citation>
    <scope>NUCLEOTIDE SEQUENCE</scope>
    <source>
        <strain evidence="2">ATCC 38472_TT</strain>
    </source>
</reference>
<name>A0A8K1FHN8_PYTOL</name>
<protein>
    <submittedName>
        <fullName evidence="2">Uncharacterized protein</fullName>
    </submittedName>
</protein>
<dbReference type="Proteomes" id="UP000794436">
    <property type="component" value="Unassembled WGS sequence"/>
</dbReference>
<dbReference type="OrthoDB" id="151678at2759"/>
<evidence type="ECO:0000313" key="3">
    <source>
        <dbReference type="Proteomes" id="UP000794436"/>
    </source>
</evidence>
<feature type="region of interest" description="Disordered" evidence="1">
    <location>
        <begin position="1"/>
        <end position="33"/>
    </location>
</feature>
<keyword evidence="3" id="KW-1185">Reference proteome</keyword>
<dbReference type="AlphaFoldDB" id="A0A8K1FHN8"/>
<sequence length="355" mass="41224">MALRKTTAATSESDSETTSSTTEDTEPQTKKYRSTYYSRKSEISTLQQELKTLSERLAELQPQQYLVHRAALQDACTENAVLQQDLHVSDLVLARMQAIWSNETATRMRNPLETYIRLAGDAQQRRATLHALHAPVLDRALRFILERTRDMRLNQSQRQTHTVDATNGDHLLVQFDVTPFPNITNTRHVFDKIQFTVAHQEFQFWEHLNATAVCDSDGMENELASHARFLIATPFGVEIEQNVARFWRFAESSEHLSEPHGIYVIEFIDDDPTYSFQPDRRVRIDISCVILCRPYRYISADGTLEEGVSIVRWTFSRLHRIQCELAPQVKQDLVDMFPRWGEVFRQSIRRYMAKE</sequence>